<dbReference type="Proteomes" id="UP000265566">
    <property type="component" value="Chromosome 3"/>
</dbReference>
<dbReference type="EMBL" id="PSQE01000003">
    <property type="protein sequence ID" value="RHN66583.1"/>
    <property type="molecule type" value="Genomic_DNA"/>
</dbReference>
<proteinExistence type="predicted"/>
<organism evidence="2">
    <name type="scientific">Medicago truncatula</name>
    <name type="common">Barrel medic</name>
    <name type="synonym">Medicago tribuloides</name>
    <dbReference type="NCBI Taxonomy" id="3880"/>
    <lineage>
        <taxon>Eukaryota</taxon>
        <taxon>Viridiplantae</taxon>
        <taxon>Streptophyta</taxon>
        <taxon>Embryophyta</taxon>
        <taxon>Tracheophyta</taxon>
        <taxon>Spermatophyta</taxon>
        <taxon>Magnoliopsida</taxon>
        <taxon>eudicotyledons</taxon>
        <taxon>Gunneridae</taxon>
        <taxon>Pentapetalae</taxon>
        <taxon>rosids</taxon>
        <taxon>fabids</taxon>
        <taxon>Fabales</taxon>
        <taxon>Fabaceae</taxon>
        <taxon>Papilionoideae</taxon>
        <taxon>50 kb inversion clade</taxon>
        <taxon>NPAAA clade</taxon>
        <taxon>Hologalegina</taxon>
        <taxon>IRL clade</taxon>
        <taxon>Trifolieae</taxon>
        <taxon>Medicago</taxon>
    </lineage>
</organism>
<name>A0A396IPX7_MEDTR</name>
<evidence type="ECO:0008006" key="3">
    <source>
        <dbReference type="Google" id="ProtNLM"/>
    </source>
</evidence>
<gene>
    <name evidence="2" type="ORF">MtrunA17_Chr3g0092731</name>
</gene>
<keyword evidence="1" id="KW-0732">Signal</keyword>
<dbReference type="Gramene" id="rna14598">
    <property type="protein sequence ID" value="RHN66583.1"/>
    <property type="gene ID" value="gene14598"/>
</dbReference>
<feature type="chain" id="PRO_5017411863" description="Nodule Cysteine-Rich (NCR) secreted peptide" evidence="1">
    <location>
        <begin position="19"/>
        <end position="55"/>
    </location>
</feature>
<feature type="signal peptide" evidence="1">
    <location>
        <begin position="1"/>
        <end position="18"/>
    </location>
</feature>
<sequence length="55" mass="6141">MSYVKLSTLAVFMLTIFSRECPSFGTVCSILRSNSCGNIIEYICIPHWIHGGICK</sequence>
<protein>
    <recommendedName>
        <fullName evidence="3">Nodule Cysteine-Rich (NCR) secreted peptide</fullName>
    </recommendedName>
</protein>
<evidence type="ECO:0000313" key="2">
    <source>
        <dbReference type="EMBL" id="RHN66583.1"/>
    </source>
</evidence>
<evidence type="ECO:0000256" key="1">
    <source>
        <dbReference type="SAM" id="SignalP"/>
    </source>
</evidence>
<comment type="caution">
    <text evidence="2">The sequence shown here is derived from an EMBL/GenBank/DDBJ whole genome shotgun (WGS) entry which is preliminary data.</text>
</comment>
<accession>A0A396IPX7</accession>
<dbReference type="AlphaFoldDB" id="A0A396IPX7"/>
<reference evidence="2" key="1">
    <citation type="journal article" date="2018" name="Nat. Plants">
        <title>Whole-genome landscape of Medicago truncatula symbiotic genes.</title>
        <authorList>
            <person name="Pecrix Y."/>
            <person name="Gamas P."/>
            <person name="Carrere S."/>
        </authorList>
    </citation>
    <scope>NUCLEOTIDE SEQUENCE</scope>
    <source>
        <tissue evidence="2">Leaves</tissue>
    </source>
</reference>